<dbReference type="PANTHER" id="PTHR42825">
    <property type="entry name" value="AMINO ACID AMINOTRANSFERASE"/>
    <property type="match status" value="1"/>
</dbReference>
<protein>
    <submittedName>
        <fullName evidence="4">Branched-chain amino acid aminotransferase 5</fullName>
    </submittedName>
</protein>
<keyword evidence="4" id="KW-0032">Aminotransferase</keyword>
<evidence type="ECO:0000313" key="4">
    <source>
        <dbReference type="EMBL" id="KAE8695800.1"/>
    </source>
</evidence>
<keyword evidence="5" id="KW-1185">Reference proteome</keyword>
<comment type="cofactor">
    <cofactor evidence="1">
        <name>pyridoxal 5'-phosphate</name>
        <dbReference type="ChEBI" id="CHEBI:597326"/>
    </cofactor>
</comment>
<dbReference type="AlphaFoldDB" id="A0A6A2ZV49"/>
<dbReference type="GO" id="GO:0009081">
    <property type="term" value="P:branched-chain amino acid metabolic process"/>
    <property type="evidence" value="ECO:0007669"/>
    <property type="project" value="InterPro"/>
</dbReference>
<accession>A0A6A2ZV49</accession>
<proteinExistence type="inferred from homology"/>
<sequence length="134" mass="15216">MFSVQLRFPDATIFQFSSSTFRRQPHLASISSHVSLSSSSSWRRATASDAHTETYESLERRWDSLGFNPVKTDYVYVMKSSEDGSFSNGSLRHAERRVEYGESGFVVSQQLYSALANIQMGLTEDKMGWTRVLN</sequence>
<evidence type="ECO:0000256" key="1">
    <source>
        <dbReference type="ARBA" id="ARBA00001933"/>
    </source>
</evidence>
<dbReference type="InterPro" id="IPR005786">
    <property type="entry name" value="B_amino_transII"/>
</dbReference>
<dbReference type="Proteomes" id="UP000436088">
    <property type="component" value="Unassembled WGS sequence"/>
</dbReference>
<dbReference type="PANTHER" id="PTHR42825:SF10">
    <property type="entry name" value="BRANCHED-CHAIN-AMINO-ACID AMINOTRANSFERASE"/>
    <property type="match status" value="1"/>
</dbReference>
<name>A0A6A2ZV49_HIBSY</name>
<comment type="caution">
    <text evidence="4">The sequence shown here is derived from an EMBL/GenBank/DDBJ whole genome shotgun (WGS) entry which is preliminary data.</text>
</comment>
<dbReference type="EMBL" id="VEPZ02001073">
    <property type="protein sequence ID" value="KAE8695800.1"/>
    <property type="molecule type" value="Genomic_DNA"/>
</dbReference>
<evidence type="ECO:0000313" key="5">
    <source>
        <dbReference type="Proteomes" id="UP000436088"/>
    </source>
</evidence>
<keyword evidence="3" id="KW-0663">Pyridoxal phosphate</keyword>
<keyword evidence="4" id="KW-0808">Transferase</keyword>
<evidence type="ECO:0000256" key="2">
    <source>
        <dbReference type="ARBA" id="ARBA00009320"/>
    </source>
</evidence>
<dbReference type="GO" id="GO:0004084">
    <property type="term" value="F:branched-chain-amino-acid transaminase activity"/>
    <property type="evidence" value="ECO:0007669"/>
    <property type="project" value="InterPro"/>
</dbReference>
<evidence type="ECO:0000256" key="3">
    <source>
        <dbReference type="ARBA" id="ARBA00022898"/>
    </source>
</evidence>
<reference evidence="4" key="1">
    <citation type="submission" date="2019-09" db="EMBL/GenBank/DDBJ databases">
        <title>Draft genome information of white flower Hibiscus syriacus.</title>
        <authorList>
            <person name="Kim Y.-M."/>
        </authorList>
    </citation>
    <scope>NUCLEOTIDE SEQUENCE [LARGE SCALE GENOMIC DNA]</scope>
    <source>
        <strain evidence="4">YM2019G1</strain>
    </source>
</reference>
<gene>
    <name evidence="4" type="ORF">F3Y22_tig00110684pilonHSYRG00055</name>
</gene>
<comment type="similarity">
    <text evidence="2">Belongs to the class-IV pyridoxal-phosphate-dependent aminotransferase family.</text>
</comment>
<dbReference type="GO" id="GO:0009507">
    <property type="term" value="C:chloroplast"/>
    <property type="evidence" value="ECO:0007669"/>
    <property type="project" value="TreeGrafter"/>
</dbReference>
<organism evidence="4 5">
    <name type="scientific">Hibiscus syriacus</name>
    <name type="common">Rose of Sharon</name>
    <dbReference type="NCBI Taxonomy" id="106335"/>
    <lineage>
        <taxon>Eukaryota</taxon>
        <taxon>Viridiplantae</taxon>
        <taxon>Streptophyta</taxon>
        <taxon>Embryophyta</taxon>
        <taxon>Tracheophyta</taxon>
        <taxon>Spermatophyta</taxon>
        <taxon>Magnoliopsida</taxon>
        <taxon>eudicotyledons</taxon>
        <taxon>Gunneridae</taxon>
        <taxon>Pentapetalae</taxon>
        <taxon>rosids</taxon>
        <taxon>malvids</taxon>
        <taxon>Malvales</taxon>
        <taxon>Malvaceae</taxon>
        <taxon>Malvoideae</taxon>
        <taxon>Hibiscus</taxon>
    </lineage>
</organism>